<organism evidence="16 17">
    <name type="scientific">Halobacillus salinus</name>
    <dbReference type="NCBI Taxonomy" id="192814"/>
    <lineage>
        <taxon>Bacteria</taxon>
        <taxon>Bacillati</taxon>
        <taxon>Bacillota</taxon>
        <taxon>Bacilli</taxon>
        <taxon>Bacillales</taxon>
        <taxon>Bacillaceae</taxon>
        <taxon>Halobacillus</taxon>
    </lineage>
</organism>
<dbReference type="UniPathway" id="UPA00034">
    <property type="reaction ID" value="UER00017"/>
</dbReference>
<evidence type="ECO:0000256" key="15">
    <source>
        <dbReference type="PIRSR" id="PIRSR001365-2"/>
    </source>
</evidence>
<dbReference type="SUPFAM" id="SSF51569">
    <property type="entry name" value="Aldolase"/>
    <property type="match status" value="1"/>
</dbReference>
<feature type="site" description="Part of a proton relay during catalysis" evidence="12">
    <location>
        <position position="108"/>
    </location>
</feature>
<dbReference type="NCBIfam" id="TIGR00674">
    <property type="entry name" value="dapA"/>
    <property type="match status" value="1"/>
</dbReference>
<dbReference type="GO" id="GO:0019877">
    <property type="term" value="P:diaminopimelate biosynthetic process"/>
    <property type="evidence" value="ECO:0007669"/>
    <property type="project" value="UniProtKB-UniRule"/>
</dbReference>
<protein>
    <recommendedName>
        <fullName evidence="4 12">4-hydroxy-tetrahydrodipicolinate synthase</fullName>
        <shortName evidence="12">HTPA synthase</shortName>
        <ecNumber evidence="4 12">4.3.3.7</ecNumber>
    </recommendedName>
</protein>
<comment type="function">
    <text evidence="1 12">Catalyzes the condensation of (S)-aspartate-beta-semialdehyde [(S)-ASA] and pyruvate to 4-hydroxy-tetrahydrodipicolinate (HTPA).</text>
</comment>
<evidence type="ECO:0000256" key="12">
    <source>
        <dbReference type="HAMAP-Rule" id="MF_00418"/>
    </source>
</evidence>
<comment type="pathway">
    <text evidence="2 12">Amino-acid biosynthesis; L-lysine biosynthesis via DAP pathway; (S)-tetrahydrodipicolinate from L-aspartate: step 3/4.</text>
</comment>
<feature type="active site" description="Schiff-base intermediate with substrate" evidence="12 14">
    <location>
        <position position="162"/>
    </location>
</feature>
<evidence type="ECO:0000256" key="9">
    <source>
        <dbReference type="ARBA" id="ARBA00023239"/>
    </source>
</evidence>
<name>A0A4Z0GXD2_9BACI</name>
<comment type="subunit">
    <text evidence="12">Homotetramer; dimer of dimers.</text>
</comment>
<dbReference type="EC" id="4.3.3.7" evidence="4 12"/>
<evidence type="ECO:0000256" key="10">
    <source>
        <dbReference type="ARBA" id="ARBA00023270"/>
    </source>
</evidence>
<dbReference type="PIRSF" id="PIRSF001365">
    <property type="entry name" value="DHDPS"/>
    <property type="match status" value="1"/>
</dbReference>
<keyword evidence="5 12" id="KW-0963">Cytoplasm</keyword>
<comment type="caution">
    <text evidence="12">Was originally thought to be a dihydrodipicolinate synthase (DHDPS), catalyzing the condensation of (S)-aspartate-beta-semialdehyde [(S)-ASA] and pyruvate to dihydrodipicolinate (DHDP). However, it was shown in E.coli that the product of the enzymatic reaction is not dihydrodipicolinate but in fact (4S)-4-hydroxy-2,3,4,5-tetrahydro-(2S)-dipicolinic acid (HTPA), and that the consecutive dehydration reaction leading to DHDP is not spontaneous but catalyzed by DapB.</text>
</comment>
<dbReference type="STRING" id="192814.GCA_900166575_03301"/>
<dbReference type="PROSITE" id="PS00665">
    <property type="entry name" value="DHDPS_1"/>
    <property type="match status" value="1"/>
</dbReference>
<evidence type="ECO:0000256" key="5">
    <source>
        <dbReference type="ARBA" id="ARBA00022490"/>
    </source>
</evidence>
<evidence type="ECO:0000256" key="6">
    <source>
        <dbReference type="ARBA" id="ARBA00022605"/>
    </source>
</evidence>
<dbReference type="InterPro" id="IPR020624">
    <property type="entry name" value="Schiff_base-form_aldolases_CS"/>
</dbReference>
<comment type="subcellular location">
    <subcellularLocation>
        <location evidence="12">Cytoplasm</location>
    </subcellularLocation>
</comment>
<dbReference type="SMART" id="SM01130">
    <property type="entry name" value="DHDPS"/>
    <property type="match status" value="1"/>
</dbReference>
<dbReference type="InterPro" id="IPR005263">
    <property type="entry name" value="DapA"/>
</dbReference>
<evidence type="ECO:0000256" key="13">
    <source>
        <dbReference type="PIRNR" id="PIRNR001365"/>
    </source>
</evidence>
<evidence type="ECO:0000256" key="14">
    <source>
        <dbReference type="PIRSR" id="PIRSR001365-1"/>
    </source>
</evidence>
<keyword evidence="10 12" id="KW-0704">Schiff base</keyword>
<dbReference type="GO" id="GO:0005829">
    <property type="term" value="C:cytosol"/>
    <property type="evidence" value="ECO:0007669"/>
    <property type="project" value="TreeGrafter"/>
</dbReference>
<keyword evidence="17" id="KW-1185">Reference proteome</keyword>
<evidence type="ECO:0000313" key="17">
    <source>
        <dbReference type="Proteomes" id="UP000297982"/>
    </source>
</evidence>
<evidence type="ECO:0000256" key="11">
    <source>
        <dbReference type="ARBA" id="ARBA00047836"/>
    </source>
</evidence>
<evidence type="ECO:0000256" key="4">
    <source>
        <dbReference type="ARBA" id="ARBA00012086"/>
    </source>
</evidence>
<dbReference type="HAMAP" id="MF_00418">
    <property type="entry name" value="DapA"/>
    <property type="match status" value="1"/>
</dbReference>
<evidence type="ECO:0000313" key="16">
    <source>
        <dbReference type="EMBL" id="TGB02395.1"/>
    </source>
</evidence>
<keyword evidence="7 12" id="KW-0220">Diaminopimelate biosynthesis</keyword>
<dbReference type="Gene3D" id="3.20.20.70">
    <property type="entry name" value="Aldolase class I"/>
    <property type="match status" value="1"/>
</dbReference>
<feature type="site" description="Part of a proton relay during catalysis" evidence="12">
    <location>
        <position position="45"/>
    </location>
</feature>
<comment type="similarity">
    <text evidence="3 12 13">Belongs to the DapA family.</text>
</comment>
<dbReference type="InterPro" id="IPR013785">
    <property type="entry name" value="Aldolase_TIM"/>
</dbReference>
<keyword evidence="8 12" id="KW-0457">Lysine biosynthesis</keyword>
<feature type="active site" description="Proton donor/acceptor" evidence="12 14">
    <location>
        <position position="134"/>
    </location>
</feature>
<comment type="caution">
    <text evidence="16">The sequence shown here is derived from an EMBL/GenBank/DDBJ whole genome shotgun (WGS) entry which is preliminary data.</text>
</comment>
<evidence type="ECO:0000256" key="7">
    <source>
        <dbReference type="ARBA" id="ARBA00022915"/>
    </source>
</evidence>
<dbReference type="PANTHER" id="PTHR12128">
    <property type="entry name" value="DIHYDRODIPICOLINATE SYNTHASE"/>
    <property type="match status" value="1"/>
</dbReference>
<keyword evidence="6 12" id="KW-0028">Amino-acid biosynthesis</keyword>
<feature type="binding site" evidence="12 15">
    <location>
        <position position="46"/>
    </location>
    <ligand>
        <name>pyruvate</name>
        <dbReference type="ChEBI" id="CHEBI:15361"/>
    </ligand>
</feature>
<dbReference type="EMBL" id="SRJC01000003">
    <property type="protein sequence ID" value="TGB02395.1"/>
    <property type="molecule type" value="Genomic_DNA"/>
</dbReference>
<gene>
    <name evidence="12 16" type="primary">dapA</name>
    <name evidence="16" type="ORF">E4663_13725</name>
</gene>
<comment type="catalytic activity">
    <reaction evidence="11 12">
        <text>L-aspartate 4-semialdehyde + pyruvate = (2S,4S)-4-hydroxy-2,3,4,5-tetrahydrodipicolinate + H2O + H(+)</text>
        <dbReference type="Rhea" id="RHEA:34171"/>
        <dbReference type="ChEBI" id="CHEBI:15361"/>
        <dbReference type="ChEBI" id="CHEBI:15377"/>
        <dbReference type="ChEBI" id="CHEBI:15378"/>
        <dbReference type="ChEBI" id="CHEBI:67139"/>
        <dbReference type="ChEBI" id="CHEBI:537519"/>
        <dbReference type="EC" id="4.3.3.7"/>
    </reaction>
</comment>
<dbReference type="Pfam" id="PF00701">
    <property type="entry name" value="DHDPS"/>
    <property type="match status" value="1"/>
</dbReference>
<dbReference type="Proteomes" id="UP000297982">
    <property type="component" value="Unassembled WGS sequence"/>
</dbReference>
<dbReference type="PROSITE" id="PS00666">
    <property type="entry name" value="DHDPS_2"/>
    <property type="match status" value="1"/>
</dbReference>
<evidence type="ECO:0000256" key="8">
    <source>
        <dbReference type="ARBA" id="ARBA00023154"/>
    </source>
</evidence>
<feature type="binding site" evidence="12 15">
    <location>
        <position position="204"/>
    </location>
    <ligand>
        <name>pyruvate</name>
        <dbReference type="ChEBI" id="CHEBI:15361"/>
    </ligand>
</feature>
<evidence type="ECO:0000256" key="2">
    <source>
        <dbReference type="ARBA" id="ARBA00005120"/>
    </source>
</evidence>
<evidence type="ECO:0000256" key="1">
    <source>
        <dbReference type="ARBA" id="ARBA00003294"/>
    </source>
</evidence>
<proteinExistence type="inferred from homology"/>
<dbReference type="PANTHER" id="PTHR12128:SF66">
    <property type="entry name" value="4-HYDROXY-2-OXOGLUTARATE ALDOLASE, MITOCHONDRIAL"/>
    <property type="match status" value="1"/>
</dbReference>
<evidence type="ECO:0000256" key="3">
    <source>
        <dbReference type="ARBA" id="ARBA00007592"/>
    </source>
</evidence>
<dbReference type="CDD" id="cd00950">
    <property type="entry name" value="DHDPS"/>
    <property type="match status" value="1"/>
</dbReference>
<sequence length="294" mass="31409">MNFGHVLTAMVTPFNQSGAVDFDRTDQLIDYLISHGSDALVVGGTTGESPTLSTNEKVSLFQRTVAKANGRVPIIAGTGSNNTHASIELTKQAEAAGVDAVMLVVPYYNKPTQEGLFQHFKTIAEATNLPVMLYNIPGRSVINMEPDTVVRLSRIDNIVSIKDASGDLDAMTEIIARTPEDFSVYSGEDGLTLPSLAVGANGIVSVSAHVLGDDMQRLVEAYRSGDIGYAARIHRRLLPKMQAIFSAPSPAPVKAALNQRGVEVGSVRLPLLPLTEEETTDLVNILDAELAGTH</sequence>
<dbReference type="PRINTS" id="PR00146">
    <property type="entry name" value="DHPICSNTHASE"/>
</dbReference>
<reference evidence="16 17" key="1">
    <citation type="journal article" date="2003" name="Int. J. Syst. Evol. Microbiol.">
        <title>Halobacillus salinus sp. nov., isolated from a salt lake on the coast of the East Sea in Korea.</title>
        <authorList>
            <person name="Yoon J.H."/>
            <person name="Kang K.H."/>
            <person name="Park Y.H."/>
        </authorList>
    </citation>
    <scope>NUCLEOTIDE SEQUENCE [LARGE SCALE GENOMIC DNA]</scope>
    <source>
        <strain evidence="16 17">HSL-3</strain>
    </source>
</reference>
<accession>A0A4Z0GXD2</accession>
<dbReference type="InterPro" id="IPR002220">
    <property type="entry name" value="DapA-like"/>
</dbReference>
<dbReference type="InterPro" id="IPR020625">
    <property type="entry name" value="Schiff_base-form_aldolases_AS"/>
</dbReference>
<dbReference type="GO" id="GO:0008840">
    <property type="term" value="F:4-hydroxy-tetrahydrodipicolinate synthase activity"/>
    <property type="evidence" value="ECO:0007669"/>
    <property type="project" value="UniProtKB-UniRule"/>
</dbReference>
<keyword evidence="9 12" id="KW-0456">Lyase</keyword>
<dbReference type="AlphaFoldDB" id="A0A4Z0GXD2"/>
<dbReference type="GO" id="GO:0009089">
    <property type="term" value="P:lysine biosynthetic process via diaminopimelate"/>
    <property type="evidence" value="ECO:0007669"/>
    <property type="project" value="UniProtKB-UniRule"/>
</dbReference>